<protein>
    <submittedName>
        <fullName evidence="14">CML1 protein</fullName>
    </submittedName>
</protein>
<keyword evidence="15" id="KW-1185">Reference proteome</keyword>
<reference evidence="14" key="1">
    <citation type="journal article" date="2021" name="Cell">
        <title>Tracing the genetic footprints of vertebrate landing in non-teleost ray-finned fishes.</title>
        <authorList>
            <person name="Bi X."/>
            <person name="Wang K."/>
            <person name="Yang L."/>
            <person name="Pan H."/>
            <person name="Jiang H."/>
            <person name="Wei Q."/>
            <person name="Fang M."/>
            <person name="Yu H."/>
            <person name="Zhu C."/>
            <person name="Cai Y."/>
            <person name="He Y."/>
            <person name="Gan X."/>
            <person name="Zeng H."/>
            <person name="Yu D."/>
            <person name="Zhu Y."/>
            <person name="Jiang H."/>
            <person name="Qiu Q."/>
            <person name="Yang H."/>
            <person name="Zhang Y.E."/>
            <person name="Wang W."/>
            <person name="Zhu M."/>
            <person name="He S."/>
            <person name="Zhang G."/>
        </authorList>
    </citation>
    <scope>NUCLEOTIDE SEQUENCE</scope>
    <source>
        <strain evidence="14">Pddl_001</strain>
    </source>
</reference>
<feature type="transmembrane region" description="Helical" evidence="12">
    <location>
        <begin position="146"/>
        <end position="167"/>
    </location>
</feature>
<dbReference type="Proteomes" id="UP001166093">
    <property type="component" value="Unassembled WGS sequence"/>
</dbReference>
<evidence type="ECO:0000256" key="9">
    <source>
        <dbReference type="ARBA" id="ARBA00023180"/>
    </source>
</evidence>
<dbReference type="InterPro" id="IPR000276">
    <property type="entry name" value="GPCR_Rhodpsn"/>
</dbReference>
<evidence type="ECO:0000256" key="4">
    <source>
        <dbReference type="ARBA" id="ARBA00022989"/>
    </source>
</evidence>
<proteinExistence type="inferred from homology"/>
<organism evidence="14 15">
    <name type="scientific">Polyodon spathula</name>
    <name type="common">North American paddlefish</name>
    <name type="synonym">Squalus spathula</name>
    <dbReference type="NCBI Taxonomy" id="7913"/>
    <lineage>
        <taxon>Eukaryota</taxon>
        <taxon>Metazoa</taxon>
        <taxon>Chordata</taxon>
        <taxon>Craniata</taxon>
        <taxon>Vertebrata</taxon>
        <taxon>Euteleostomi</taxon>
        <taxon>Actinopterygii</taxon>
        <taxon>Chondrostei</taxon>
        <taxon>Acipenseriformes</taxon>
        <taxon>Polyodontidae</taxon>
        <taxon>Polyodon</taxon>
    </lineage>
</organism>
<dbReference type="EMBL" id="JAAWVQ010165879">
    <property type="protein sequence ID" value="MBN3287426.1"/>
    <property type="molecule type" value="Genomic_DNA"/>
</dbReference>
<sequence length="281" mass="32305">MVSCKMKKTPSAIWFLCLAVTDFLFCLFLPFTIIYALYDFDWFFGLFLCKMNSYIMFFNMFSSAFFLVIIRINHGIYTGFACAQNCCTTNVARNVALLTWFVSAILSIPSLVIRNTSVEDGKTICFDKYDIFNDTSAQRTNHQVVLSSRILCSIVIPYLIICTVSFVKRSRSKAYKITRFIIVAYFICWVPYHVLMALALYPEQFNKEVFVIGMAIVNVLAAANSCMNPVIYICMSRDCKMSWMENAFSRKSFKTSPQLRRINPEREIVSETIALEIAESQ</sequence>
<evidence type="ECO:0000256" key="5">
    <source>
        <dbReference type="ARBA" id="ARBA00023040"/>
    </source>
</evidence>
<keyword evidence="8" id="KW-0675">Receptor</keyword>
<keyword evidence="2" id="KW-1003">Cell membrane</keyword>
<feature type="transmembrane region" description="Helical" evidence="12">
    <location>
        <begin position="91"/>
        <end position="113"/>
    </location>
</feature>
<dbReference type="PROSITE" id="PS50262">
    <property type="entry name" value="G_PROTEIN_RECEP_F1_2"/>
    <property type="match status" value="1"/>
</dbReference>
<keyword evidence="3 12" id="KW-0812">Transmembrane</keyword>
<dbReference type="PANTHER" id="PTHR24225:SF0">
    <property type="entry name" value="N-FORMYL PEPTIDE RECEPTOR 2"/>
    <property type="match status" value="1"/>
</dbReference>
<gene>
    <name evidence="14" type="primary">Cmlkr1_5</name>
    <name evidence="14" type="ORF">GTO93_0002690</name>
</gene>
<accession>A0ABS2YMA1</accession>
<feature type="domain" description="G-protein coupled receptors family 1 profile" evidence="13">
    <location>
        <begin position="1"/>
        <end position="232"/>
    </location>
</feature>
<comment type="similarity">
    <text evidence="11">Belongs to the chemokine-like receptor (CMKLR) family.</text>
</comment>
<feature type="transmembrane region" description="Helical" evidence="12">
    <location>
        <begin position="212"/>
        <end position="234"/>
    </location>
</feature>
<keyword evidence="10" id="KW-0807">Transducer</keyword>
<comment type="caution">
    <text evidence="14">The sequence shown here is derived from an EMBL/GenBank/DDBJ whole genome shotgun (WGS) entry which is preliminary data.</text>
</comment>
<evidence type="ECO:0000256" key="3">
    <source>
        <dbReference type="ARBA" id="ARBA00022692"/>
    </source>
</evidence>
<evidence type="ECO:0000256" key="8">
    <source>
        <dbReference type="ARBA" id="ARBA00023170"/>
    </source>
</evidence>
<evidence type="ECO:0000256" key="7">
    <source>
        <dbReference type="ARBA" id="ARBA00023157"/>
    </source>
</evidence>
<dbReference type="InterPro" id="IPR017452">
    <property type="entry name" value="GPCR_Rhodpsn_7TM"/>
</dbReference>
<evidence type="ECO:0000313" key="14">
    <source>
        <dbReference type="EMBL" id="MBN3287426.1"/>
    </source>
</evidence>
<feature type="transmembrane region" description="Helical" evidence="12">
    <location>
        <begin position="12"/>
        <end position="38"/>
    </location>
</feature>
<evidence type="ECO:0000256" key="11">
    <source>
        <dbReference type="ARBA" id="ARBA00025736"/>
    </source>
</evidence>
<keyword evidence="6 12" id="KW-0472">Membrane</keyword>
<evidence type="ECO:0000256" key="10">
    <source>
        <dbReference type="ARBA" id="ARBA00023224"/>
    </source>
</evidence>
<evidence type="ECO:0000259" key="13">
    <source>
        <dbReference type="PROSITE" id="PS50262"/>
    </source>
</evidence>
<keyword evidence="9" id="KW-0325">Glycoprotein</keyword>
<feature type="non-terminal residue" evidence="14">
    <location>
        <position position="1"/>
    </location>
</feature>
<keyword evidence="5" id="KW-0297">G-protein coupled receptor</keyword>
<feature type="transmembrane region" description="Helical" evidence="12">
    <location>
        <begin position="179"/>
        <end position="200"/>
    </location>
</feature>
<dbReference type="SUPFAM" id="SSF81321">
    <property type="entry name" value="Family A G protein-coupled receptor-like"/>
    <property type="match status" value="1"/>
</dbReference>
<evidence type="ECO:0000256" key="12">
    <source>
        <dbReference type="SAM" id="Phobius"/>
    </source>
</evidence>
<feature type="transmembrane region" description="Helical" evidence="12">
    <location>
        <begin position="44"/>
        <end position="70"/>
    </location>
</feature>
<dbReference type="Pfam" id="PF00001">
    <property type="entry name" value="7tm_1"/>
    <property type="match status" value="1"/>
</dbReference>
<dbReference type="PANTHER" id="PTHR24225">
    <property type="entry name" value="CHEMOTACTIC RECEPTOR"/>
    <property type="match status" value="1"/>
</dbReference>
<comment type="subcellular location">
    <subcellularLocation>
        <location evidence="1">Cell membrane</location>
        <topology evidence="1">Multi-pass membrane protein</topology>
    </subcellularLocation>
</comment>
<dbReference type="PRINTS" id="PR00237">
    <property type="entry name" value="GPCRRHODOPSN"/>
</dbReference>
<name>A0ABS2YMA1_POLSP</name>
<keyword evidence="7" id="KW-1015">Disulfide bond</keyword>
<feature type="non-terminal residue" evidence="14">
    <location>
        <position position="281"/>
    </location>
</feature>
<evidence type="ECO:0000256" key="6">
    <source>
        <dbReference type="ARBA" id="ARBA00023136"/>
    </source>
</evidence>
<keyword evidence="4 12" id="KW-1133">Transmembrane helix</keyword>
<dbReference type="InterPro" id="IPR000826">
    <property type="entry name" value="Formyl_rcpt-rel"/>
</dbReference>
<evidence type="ECO:0000313" key="15">
    <source>
        <dbReference type="Proteomes" id="UP001166093"/>
    </source>
</evidence>
<evidence type="ECO:0000256" key="2">
    <source>
        <dbReference type="ARBA" id="ARBA00022475"/>
    </source>
</evidence>
<dbReference type="Gene3D" id="1.20.1070.10">
    <property type="entry name" value="Rhodopsin 7-helix transmembrane proteins"/>
    <property type="match status" value="1"/>
</dbReference>
<evidence type="ECO:0000256" key="1">
    <source>
        <dbReference type="ARBA" id="ARBA00004651"/>
    </source>
</evidence>